<evidence type="ECO:0000313" key="4">
    <source>
        <dbReference type="Proteomes" id="UP001320898"/>
    </source>
</evidence>
<feature type="transmembrane region" description="Helical" evidence="1">
    <location>
        <begin position="12"/>
        <end position="29"/>
    </location>
</feature>
<evidence type="ECO:0000313" key="3">
    <source>
        <dbReference type="EMBL" id="MCT8971278.1"/>
    </source>
</evidence>
<keyword evidence="4" id="KW-1185">Reference proteome</keyword>
<keyword evidence="1" id="KW-0472">Membrane</keyword>
<comment type="caution">
    <text evidence="3">The sequence shown here is derived from an EMBL/GenBank/DDBJ whole genome shotgun (WGS) entry which is preliminary data.</text>
</comment>
<protein>
    <submittedName>
        <fullName evidence="3">DUF2892 domain-containing protein</fullName>
    </submittedName>
</protein>
<evidence type="ECO:0000256" key="1">
    <source>
        <dbReference type="SAM" id="Phobius"/>
    </source>
</evidence>
<sequence length="70" mass="7489">MDKNVGSADKVVRIVVGVALIAFALFGPADIAWKWVGWIGVVPILTAVMGWCPAYSILGLRTCPMEKKSA</sequence>
<dbReference type="Proteomes" id="UP001320898">
    <property type="component" value="Unassembled WGS sequence"/>
</dbReference>
<keyword evidence="1" id="KW-0812">Transmembrane</keyword>
<dbReference type="InterPro" id="IPR021309">
    <property type="entry name" value="YgaP-like_TM"/>
</dbReference>
<keyword evidence="1" id="KW-1133">Transmembrane helix</keyword>
<reference evidence="3 4" key="1">
    <citation type="submission" date="2022-04" db="EMBL/GenBank/DDBJ databases">
        <authorList>
            <person name="Ye Y.-Q."/>
            <person name="Du Z.-J."/>
        </authorList>
    </citation>
    <scope>NUCLEOTIDE SEQUENCE [LARGE SCALE GENOMIC DNA]</scope>
    <source>
        <strain evidence="3 4">A6E488</strain>
    </source>
</reference>
<dbReference type="RefSeq" id="WP_261614844.1">
    <property type="nucleotide sequence ID" value="NZ_JALIDZ010000002.1"/>
</dbReference>
<dbReference type="AlphaFoldDB" id="A0AAW5QXZ5"/>
<accession>A0AAW5QXZ5</accession>
<evidence type="ECO:0000259" key="2">
    <source>
        <dbReference type="Pfam" id="PF11127"/>
    </source>
</evidence>
<organism evidence="3 4">
    <name type="scientific">Microbaculum marinisediminis</name>
    <dbReference type="NCBI Taxonomy" id="2931392"/>
    <lineage>
        <taxon>Bacteria</taxon>
        <taxon>Pseudomonadati</taxon>
        <taxon>Pseudomonadota</taxon>
        <taxon>Alphaproteobacteria</taxon>
        <taxon>Hyphomicrobiales</taxon>
        <taxon>Tepidamorphaceae</taxon>
        <taxon>Microbaculum</taxon>
    </lineage>
</organism>
<feature type="transmembrane region" description="Helical" evidence="1">
    <location>
        <begin position="35"/>
        <end position="58"/>
    </location>
</feature>
<feature type="domain" description="Inner membrane protein YgaP-like transmembrane" evidence="2">
    <location>
        <begin position="1"/>
        <end position="65"/>
    </location>
</feature>
<proteinExistence type="predicted"/>
<dbReference type="Pfam" id="PF11127">
    <property type="entry name" value="YgaP-like_TM"/>
    <property type="match status" value="1"/>
</dbReference>
<dbReference type="EMBL" id="JALIDZ010000002">
    <property type="protein sequence ID" value="MCT8971278.1"/>
    <property type="molecule type" value="Genomic_DNA"/>
</dbReference>
<name>A0AAW5QXZ5_9HYPH</name>
<gene>
    <name evidence="3" type="ORF">MUB46_05330</name>
</gene>